<organism evidence="2 3">
    <name type="scientific">Orchesella dallaii</name>
    <dbReference type="NCBI Taxonomy" id="48710"/>
    <lineage>
        <taxon>Eukaryota</taxon>
        <taxon>Metazoa</taxon>
        <taxon>Ecdysozoa</taxon>
        <taxon>Arthropoda</taxon>
        <taxon>Hexapoda</taxon>
        <taxon>Collembola</taxon>
        <taxon>Entomobryomorpha</taxon>
        <taxon>Entomobryoidea</taxon>
        <taxon>Orchesellidae</taxon>
        <taxon>Orchesellinae</taxon>
        <taxon>Orchesella</taxon>
    </lineage>
</organism>
<evidence type="ECO:0000313" key="3">
    <source>
        <dbReference type="Proteomes" id="UP001642540"/>
    </source>
</evidence>
<dbReference type="EMBL" id="CAXLJM020000028">
    <property type="protein sequence ID" value="CAL8097400.1"/>
    <property type="molecule type" value="Genomic_DNA"/>
</dbReference>
<gene>
    <name evidence="2" type="ORF">ODALV1_LOCUS9634</name>
</gene>
<feature type="region of interest" description="Disordered" evidence="1">
    <location>
        <begin position="1"/>
        <end position="68"/>
    </location>
</feature>
<comment type="caution">
    <text evidence="2">The sequence shown here is derived from an EMBL/GenBank/DDBJ whole genome shotgun (WGS) entry which is preliminary data.</text>
</comment>
<name>A0ABP1QEZ5_9HEXA</name>
<reference evidence="2 3" key="1">
    <citation type="submission" date="2024-08" db="EMBL/GenBank/DDBJ databases">
        <authorList>
            <person name="Cucini C."/>
            <person name="Frati F."/>
        </authorList>
    </citation>
    <scope>NUCLEOTIDE SEQUENCE [LARGE SCALE GENOMIC DNA]</scope>
</reference>
<protein>
    <submittedName>
        <fullName evidence="2">Uncharacterized protein</fullName>
    </submittedName>
</protein>
<evidence type="ECO:0000256" key="1">
    <source>
        <dbReference type="SAM" id="MobiDB-lite"/>
    </source>
</evidence>
<sequence length="107" mass="11674">MYLNDAMYTSDLSACEKGRPRQKKKQNKSTVLPVHPSNSSYNRTSVQPLTVSMGSQEEPGPSFVLLSDTPCQDDGSHSVILPAHSPVVATCDCDGRIYTIKLDGFKV</sequence>
<keyword evidence="3" id="KW-1185">Reference proteome</keyword>
<evidence type="ECO:0000313" key="2">
    <source>
        <dbReference type="EMBL" id="CAL8097400.1"/>
    </source>
</evidence>
<accession>A0ABP1QEZ5</accession>
<dbReference type="Proteomes" id="UP001642540">
    <property type="component" value="Unassembled WGS sequence"/>
</dbReference>
<feature type="compositionally biased region" description="Polar residues" evidence="1">
    <location>
        <begin position="36"/>
        <end position="55"/>
    </location>
</feature>
<proteinExistence type="predicted"/>